<reference evidence="1 2" key="1">
    <citation type="submission" date="2021-06" db="EMBL/GenBank/DDBJ databases">
        <authorList>
            <person name="Kallberg Y."/>
            <person name="Tangrot J."/>
            <person name="Rosling A."/>
        </authorList>
    </citation>
    <scope>NUCLEOTIDE SEQUENCE [LARGE SCALE GENOMIC DNA]</scope>
    <source>
        <strain evidence="1 2">120-4 pot B 10/14</strain>
    </source>
</reference>
<evidence type="ECO:0000313" key="2">
    <source>
        <dbReference type="Proteomes" id="UP000789901"/>
    </source>
</evidence>
<keyword evidence="2" id="KW-1185">Reference proteome</keyword>
<sequence length="83" mass="9362">MGIIKGISRNFKPFDNLTTYFSGAQYTTLSVVNSSIEVLKFEHADNEGLLTEDFSNNNLDNNEELFKPQAVISKLQDVIYNSL</sequence>
<dbReference type="EMBL" id="CAJVQB010022716">
    <property type="protein sequence ID" value="CAG8800220.1"/>
    <property type="molecule type" value="Genomic_DNA"/>
</dbReference>
<protein>
    <submittedName>
        <fullName evidence="1">43064_t:CDS:1</fullName>
    </submittedName>
</protein>
<dbReference type="Proteomes" id="UP000789901">
    <property type="component" value="Unassembled WGS sequence"/>
</dbReference>
<evidence type="ECO:0000313" key="1">
    <source>
        <dbReference type="EMBL" id="CAG8800220.1"/>
    </source>
</evidence>
<accession>A0ABN7VUC4</accession>
<gene>
    <name evidence="1" type="ORF">GMARGA_LOCUS22934</name>
</gene>
<name>A0ABN7VUC4_GIGMA</name>
<comment type="caution">
    <text evidence="1">The sequence shown here is derived from an EMBL/GenBank/DDBJ whole genome shotgun (WGS) entry which is preliminary data.</text>
</comment>
<proteinExistence type="predicted"/>
<organism evidence="1 2">
    <name type="scientific">Gigaspora margarita</name>
    <dbReference type="NCBI Taxonomy" id="4874"/>
    <lineage>
        <taxon>Eukaryota</taxon>
        <taxon>Fungi</taxon>
        <taxon>Fungi incertae sedis</taxon>
        <taxon>Mucoromycota</taxon>
        <taxon>Glomeromycotina</taxon>
        <taxon>Glomeromycetes</taxon>
        <taxon>Diversisporales</taxon>
        <taxon>Gigasporaceae</taxon>
        <taxon>Gigaspora</taxon>
    </lineage>
</organism>